<dbReference type="PANTHER" id="PTHR37299">
    <property type="entry name" value="TRANSCRIPTIONAL REGULATOR-RELATED"/>
    <property type="match status" value="1"/>
</dbReference>
<dbReference type="AlphaFoldDB" id="A0A8S8XCH8"/>
<evidence type="ECO:0000313" key="4">
    <source>
        <dbReference type="Proteomes" id="UP000681075"/>
    </source>
</evidence>
<feature type="transmembrane region" description="Helical" evidence="1">
    <location>
        <begin position="12"/>
        <end position="30"/>
    </location>
</feature>
<organism evidence="3 4">
    <name type="scientific">Roseiterribacter gracilis</name>
    <dbReference type="NCBI Taxonomy" id="2812848"/>
    <lineage>
        <taxon>Bacteria</taxon>
        <taxon>Pseudomonadati</taxon>
        <taxon>Pseudomonadota</taxon>
        <taxon>Alphaproteobacteria</taxon>
        <taxon>Rhodospirillales</taxon>
        <taxon>Roseiterribacteraceae</taxon>
        <taxon>Roseiterribacter</taxon>
    </lineage>
</organism>
<evidence type="ECO:0000256" key="1">
    <source>
        <dbReference type="SAM" id="Phobius"/>
    </source>
</evidence>
<dbReference type="Pfam" id="PF04397">
    <property type="entry name" value="LytTR"/>
    <property type="match status" value="1"/>
</dbReference>
<accession>A0A8S8XCH8</accession>
<proteinExistence type="predicted"/>
<keyword evidence="4" id="KW-1185">Reference proteome</keyword>
<keyword evidence="1" id="KW-0812">Transmembrane</keyword>
<dbReference type="PANTHER" id="PTHR37299:SF1">
    <property type="entry name" value="STAGE 0 SPORULATION PROTEIN A HOMOLOG"/>
    <property type="match status" value="1"/>
</dbReference>
<evidence type="ECO:0000259" key="2">
    <source>
        <dbReference type="PROSITE" id="PS50930"/>
    </source>
</evidence>
<dbReference type="SMART" id="SM00850">
    <property type="entry name" value="LytTR"/>
    <property type="match status" value="1"/>
</dbReference>
<dbReference type="Gene3D" id="2.40.50.1020">
    <property type="entry name" value="LytTr DNA-binding domain"/>
    <property type="match status" value="1"/>
</dbReference>
<dbReference type="GO" id="GO:0003677">
    <property type="term" value="F:DNA binding"/>
    <property type="evidence" value="ECO:0007669"/>
    <property type="project" value="InterPro"/>
</dbReference>
<evidence type="ECO:0000313" key="3">
    <source>
        <dbReference type="EMBL" id="GIL39561.1"/>
    </source>
</evidence>
<feature type="domain" description="HTH LytTR-type" evidence="2">
    <location>
        <begin position="168"/>
        <end position="271"/>
    </location>
</feature>
<comment type="caution">
    <text evidence="3">The sequence shown here is derived from an EMBL/GenBank/DDBJ whole genome shotgun (WGS) entry which is preliminary data.</text>
</comment>
<sequence length="275" mass="30424">MSGGNIWRNQALRAAIWIAVILVPTTVNSFSRLTEASWRGETVPTWLPFTLEYSSAIGMWVVIALYLRARRWVVPAAIGWKRSIAAHVLIAPLFCLGHFLVMNGLRTAIWSAFLGRAYGLNWVAELPYEARKDFPSFATFVLLAAILERLATDPAPAPVVARAKMATIEVRTSSRTLFLRPDEIRSASAAGNYIELATAQGDVLARQTMASIEEQLGAGFVRVHRSHLVARAEIVRIETNASGDFTVTLRDGRSLPGSRRYRDRLDTKTASEEAV</sequence>
<reference evidence="3" key="1">
    <citation type="submission" date="2021-02" db="EMBL/GenBank/DDBJ databases">
        <title>Genome sequence of Rhodospirillales sp. strain TMPK1 isolated from soil.</title>
        <authorList>
            <person name="Nakai R."/>
            <person name="Kusada H."/>
            <person name="Tamaki H."/>
        </authorList>
    </citation>
    <scope>NUCLEOTIDE SEQUENCE</scope>
    <source>
        <strain evidence="3">TMPK1</strain>
    </source>
</reference>
<dbReference type="InterPro" id="IPR046947">
    <property type="entry name" value="LytR-like"/>
</dbReference>
<dbReference type="PIRSF" id="PIRSF031767">
    <property type="entry name" value="MHYE_LytTR"/>
    <property type="match status" value="1"/>
</dbReference>
<name>A0A8S8XCH8_9PROT</name>
<dbReference type="EMBL" id="BOPV01000001">
    <property type="protein sequence ID" value="GIL39561.1"/>
    <property type="molecule type" value="Genomic_DNA"/>
</dbReference>
<feature type="transmembrane region" description="Helical" evidence="1">
    <location>
        <begin position="88"/>
        <end position="114"/>
    </location>
</feature>
<protein>
    <recommendedName>
        <fullName evidence="2">HTH LytTR-type domain-containing protein</fullName>
    </recommendedName>
</protein>
<dbReference type="InterPro" id="IPR012379">
    <property type="entry name" value="LytTR_MHYE"/>
</dbReference>
<feature type="transmembrane region" description="Helical" evidence="1">
    <location>
        <begin position="50"/>
        <end position="67"/>
    </location>
</feature>
<dbReference type="InterPro" id="IPR007492">
    <property type="entry name" value="LytTR_DNA-bd_dom"/>
</dbReference>
<keyword evidence="1" id="KW-1133">Transmembrane helix</keyword>
<dbReference type="PROSITE" id="PS50930">
    <property type="entry name" value="HTH_LYTTR"/>
    <property type="match status" value="1"/>
</dbReference>
<dbReference type="Proteomes" id="UP000681075">
    <property type="component" value="Unassembled WGS sequence"/>
</dbReference>
<keyword evidence="1" id="KW-0472">Membrane</keyword>
<gene>
    <name evidence="3" type="primary">rpfD</name>
    <name evidence="3" type="ORF">TMPK1_17980</name>
</gene>
<dbReference type="GO" id="GO:0000156">
    <property type="term" value="F:phosphorelay response regulator activity"/>
    <property type="evidence" value="ECO:0007669"/>
    <property type="project" value="InterPro"/>
</dbReference>